<reference evidence="8 9" key="1">
    <citation type="submission" date="2019-03" db="EMBL/GenBank/DDBJ databases">
        <title>Genomics of glacier-inhabiting Cryobacterium strains.</title>
        <authorList>
            <person name="Liu Q."/>
            <person name="Xin Y.-H."/>
        </authorList>
    </citation>
    <scope>NUCLEOTIDE SEQUENCE [LARGE SCALE GENOMIC DNA]</scope>
    <source>
        <strain evidence="8 9">Sr36</strain>
    </source>
</reference>
<keyword evidence="3 6" id="KW-0812">Transmembrane</keyword>
<comment type="subcellular location">
    <subcellularLocation>
        <location evidence="1">Cell membrane</location>
        <topology evidence="1">Multi-pass membrane protein</topology>
    </subcellularLocation>
</comment>
<dbReference type="InterPro" id="IPR018076">
    <property type="entry name" value="T2SS_GspF_dom"/>
</dbReference>
<keyword evidence="5 6" id="KW-0472">Membrane</keyword>
<feature type="transmembrane region" description="Helical" evidence="6">
    <location>
        <begin position="6"/>
        <end position="30"/>
    </location>
</feature>
<evidence type="ECO:0000256" key="3">
    <source>
        <dbReference type="ARBA" id="ARBA00022692"/>
    </source>
</evidence>
<keyword evidence="2" id="KW-1003">Cell membrane</keyword>
<dbReference type="Gene3D" id="1.20.81.30">
    <property type="entry name" value="Type II secretion system (T2SS), domain F"/>
    <property type="match status" value="1"/>
</dbReference>
<feature type="transmembrane region" description="Helical" evidence="6">
    <location>
        <begin position="290"/>
        <end position="314"/>
    </location>
</feature>
<dbReference type="Pfam" id="PF00482">
    <property type="entry name" value="T2SSF"/>
    <property type="match status" value="1"/>
</dbReference>
<dbReference type="AlphaFoldDB" id="A0A4R9APH6"/>
<gene>
    <name evidence="8" type="ORF">E3T47_06015</name>
</gene>
<dbReference type="PANTHER" id="PTHR35007">
    <property type="entry name" value="INTEGRAL MEMBRANE PROTEIN-RELATED"/>
    <property type="match status" value="1"/>
</dbReference>
<feature type="domain" description="Type II secretion system protein GspF" evidence="7">
    <location>
        <begin position="153"/>
        <end position="276"/>
    </location>
</feature>
<sequence length="318" mass="34139">MNDLVAAAGIAAGLIALLVLVFLVIAPPLARVPLERRRAPDAAEVSVLTKVTDRTVKAIDGVIHRRGRAPFSATELEQADIRLAPSGFVLLVMSASIVLALLGLLLSIGTPWTVPVMLVFAVLAPIGAKVALRLRTDRRRAKFADQLDETLGLLAGGLRAGHSLLRAVDAVAHETESPTSDEFARVVNETRIGRELGDAFDNTATRMRSDDFQWVAQAIAINREIGGNLSEVLDQVGHTIRERNQIRRQVTALAAEGKISAYVLIALPIGVFAFLLLTQPSYFNGFFGSIVGILALVVAAILLVVGSIWMMAVVKVKF</sequence>
<evidence type="ECO:0000313" key="8">
    <source>
        <dbReference type="EMBL" id="TFD66731.1"/>
    </source>
</evidence>
<feature type="transmembrane region" description="Helical" evidence="6">
    <location>
        <begin position="259"/>
        <end position="278"/>
    </location>
</feature>
<organism evidence="8 9">
    <name type="scientific">Cryobacterium ruanii</name>
    <dbReference type="NCBI Taxonomy" id="1259197"/>
    <lineage>
        <taxon>Bacteria</taxon>
        <taxon>Bacillati</taxon>
        <taxon>Actinomycetota</taxon>
        <taxon>Actinomycetes</taxon>
        <taxon>Micrococcales</taxon>
        <taxon>Microbacteriaceae</taxon>
        <taxon>Cryobacterium</taxon>
    </lineage>
</organism>
<feature type="transmembrane region" description="Helical" evidence="6">
    <location>
        <begin position="112"/>
        <end position="132"/>
    </location>
</feature>
<dbReference type="EMBL" id="SOHK01000009">
    <property type="protein sequence ID" value="TFD66731.1"/>
    <property type="molecule type" value="Genomic_DNA"/>
</dbReference>
<comment type="caution">
    <text evidence="8">The sequence shown here is derived from an EMBL/GenBank/DDBJ whole genome shotgun (WGS) entry which is preliminary data.</text>
</comment>
<evidence type="ECO:0000256" key="2">
    <source>
        <dbReference type="ARBA" id="ARBA00022475"/>
    </source>
</evidence>
<dbReference type="GO" id="GO:0005886">
    <property type="term" value="C:plasma membrane"/>
    <property type="evidence" value="ECO:0007669"/>
    <property type="project" value="UniProtKB-SubCell"/>
</dbReference>
<accession>A0A4R9APH6</accession>
<evidence type="ECO:0000256" key="4">
    <source>
        <dbReference type="ARBA" id="ARBA00022989"/>
    </source>
</evidence>
<feature type="transmembrane region" description="Helical" evidence="6">
    <location>
        <begin position="88"/>
        <end position="106"/>
    </location>
</feature>
<evidence type="ECO:0000256" key="6">
    <source>
        <dbReference type="SAM" id="Phobius"/>
    </source>
</evidence>
<keyword evidence="9" id="KW-1185">Reference proteome</keyword>
<protein>
    <submittedName>
        <fullName evidence="8">Type II secretion system protein F</fullName>
    </submittedName>
</protein>
<evidence type="ECO:0000256" key="5">
    <source>
        <dbReference type="ARBA" id="ARBA00023136"/>
    </source>
</evidence>
<dbReference type="InterPro" id="IPR042094">
    <property type="entry name" value="T2SS_GspF_sf"/>
</dbReference>
<dbReference type="OrthoDB" id="597333at2"/>
<dbReference type="PANTHER" id="PTHR35007:SF1">
    <property type="entry name" value="PILUS ASSEMBLY PROTEIN"/>
    <property type="match status" value="1"/>
</dbReference>
<evidence type="ECO:0000256" key="1">
    <source>
        <dbReference type="ARBA" id="ARBA00004651"/>
    </source>
</evidence>
<proteinExistence type="predicted"/>
<dbReference type="Proteomes" id="UP000298154">
    <property type="component" value="Unassembled WGS sequence"/>
</dbReference>
<evidence type="ECO:0000313" key="9">
    <source>
        <dbReference type="Proteomes" id="UP000298154"/>
    </source>
</evidence>
<dbReference type="RefSeq" id="WP_134555249.1">
    <property type="nucleotide sequence ID" value="NZ_SOHK01000009.1"/>
</dbReference>
<evidence type="ECO:0000259" key="7">
    <source>
        <dbReference type="Pfam" id="PF00482"/>
    </source>
</evidence>
<name>A0A4R9APH6_9MICO</name>
<keyword evidence="4 6" id="KW-1133">Transmembrane helix</keyword>